<dbReference type="PROSITE" id="PS00018">
    <property type="entry name" value="EF_HAND_1"/>
    <property type="match status" value="1"/>
</dbReference>
<dbReference type="InterPro" id="IPR002048">
    <property type="entry name" value="EF_hand_dom"/>
</dbReference>
<comment type="caution">
    <text evidence="3">The sequence shown here is derived from an EMBL/GenBank/DDBJ whole genome shotgun (WGS) entry which is preliminary data.</text>
</comment>
<evidence type="ECO:0000313" key="3">
    <source>
        <dbReference type="EMBL" id="MBR9652920.1"/>
    </source>
</evidence>
<feature type="compositionally biased region" description="Low complexity" evidence="1">
    <location>
        <begin position="125"/>
        <end position="148"/>
    </location>
</feature>
<gene>
    <name evidence="3" type="ORF">IT775_17510</name>
</gene>
<dbReference type="CDD" id="cd00051">
    <property type="entry name" value="EFh"/>
    <property type="match status" value="1"/>
</dbReference>
<proteinExistence type="predicted"/>
<feature type="domain" description="EF-hand" evidence="2">
    <location>
        <begin position="58"/>
        <end position="93"/>
    </location>
</feature>
<dbReference type="Proteomes" id="UP001195941">
    <property type="component" value="Unassembled WGS sequence"/>
</dbReference>
<evidence type="ECO:0000259" key="2">
    <source>
        <dbReference type="PROSITE" id="PS50222"/>
    </source>
</evidence>
<keyword evidence="4" id="KW-1185">Reference proteome</keyword>
<reference evidence="3 4" key="1">
    <citation type="journal article" date="2021" name="Arch. Microbiol.">
        <title>Thalassobius aquimarinus sp. nov., isolated from the Sea of Japan seashore.</title>
        <authorList>
            <person name="Kurilenko V.V."/>
            <person name="Romanenko L.A."/>
            <person name="Chernysheva N.Y."/>
            <person name="Velansky P.V."/>
            <person name="Tekutyeva L.A."/>
            <person name="Isaeva M.P."/>
            <person name="Mikhailov V.V."/>
        </authorList>
    </citation>
    <scope>NUCLEOTIDE SEQUENCE [LARGE SCALE GENOMIC DNA]</scope>
    <source>
        <strain evidence="3 4">KMM 8518</strain>
    </source>
</reference>
<protein>
    <submittedName>
        <fullName evidence="3">EF-hand domain-containing protein</fullName>
    </submittedName>
</protein>
<dbReference type="EMBL" id="JADMKU010000020">
    <property type="protein sequence ID" value="MBR9652920.1"/>
    <property type="molecule type" value="Genomic_DNA"/>
</dbReference>
<dbReference type="Pfam" id="PF13202">
    <property type="entry name" value="EF-hand_5"/>
    <property type="match status" value="2"/>
</dbReference>
<dbReference type="InterPro" id="IPR018247">
    <property type="entry name" value="EF_Hand_1_Ca_BS"/>
</dbReference>
<dbReference type="InterPro" id="IPR011992">
    <property type="entry name" value="EF-hand-dom_pair"/>
</dbReference>
<dbReference type="Gene3D" id="1.10.238.10">
    <property type="entry name" value="EF-hand"/>
    <property type="match status" value="1"/>
</dbReference>
<evidence type="ECO:0000313" key="4">
    <source>
        <dbReference type="Proteomes" id="UP001195941"/>
    </source>
</evidence>
<organism evidence="3 4">
    <name type="scientific">Thalassovita aquimarina</name>
    <dbReference type="NCBI Taxonomy" id="2785917"/>
    <lineage>
        <taxon>Bacteria</taxon>
        <taxon>Pseudomonadati</taxon>
        <taxon>Pseudomonadota</taxon>
        <taxon>Alphaproteobacteria</taxon>
        <taxon>Rhodobacterales</taxon>
        <taxon>Roseobacteraceae</taxon>
        <taxon>Thalassovita</taxon>
    </lineage>
</organism>
<dbReference type="PROSITE" id="PS50222">
    <property type="entry name" value="EF_HAND_2"/>
    <property type="match status" value="1"/>
</dbReference>
<feature type="region of interest" description="Disordered" evidence="1">
    <location>
        <begin position="122"/>
        <end position="153"/>
    </location>
</feature>
<name>A0ABS5HVB2_9RHOB</name>
<evidence type="ECO:0000256" key="1">
    <source>
        <dbReference type="SAM" id="MobiDB-lite"/>
    </source>
</evidence>
<sequence>MNVMSASHGHPVMRAAQYQGADSGGKAAAASLGEQVATRFDQNEDGGVSADELQGTRLGRKMSVDAFSKIDGDGDGKLTAEEFDSAVEQAGLPGRRVGWTRHPHGLHPGGTNAVLNRIEATQGGTAETPAEDTATPVDGSDGAAGAASTEAIGTDAAEPSEIVAETALEEGTESLAEANAADAADAAAAVDEAVSGALMDQAATADVIETVTAPEEPDASTEVIEDLGSTDQSAAVETASASEMTNTLALNAYAKTNELIAEAA</sequence>
<accession>A0ABS5HVB2</accession>
<dbReference type="SUPFAM" id="SSF47473">
    <property type="entry name" value="EF-hand"/>
    <property type="match status" value="1"/>
</dbReference>